<evidence type="ECO:0000313" key="3">
    <source>
        <dbReference type="EMBL" id="MBL4937989.1"/>
    </source>
</evidence>
<keyword evidence="4" id="KW-1185">Reference proteome</keyword>
<sequence length="146" mass="15777">MSENVTNTTAFSVDKKTSTATAKGTKIVKPGNEMDKNAFLRILSAELSNQDPENTKDSTQYVAQMAQFASLEQMTNLNSGVTLMGASNLIGKSVKLNAVDDFGNQYAGTVMGAVKDGSSIKLNIKVDENGKKVTKEFPYEDILEIE</sequence>
<comment type="similarity">
    <text evidence="1">Belongs to the FlgD family.</text>
</comment>
<dbReference type="EMBL" id="JAESWC010000018">
    <property type="protein sequence ID" value="MBL4937989.1"/>
    <property type="molecule type" value="Genomic_DNA"/>
</dbReference>
<evidence type="ECO:0000256" key="2">
    <source>
        <dbReference type="ARBA" id="ARBA00022795"/>
    </source>
</evidence>
<dbReference type="InterPro" id="IPR005648">
    <property type="entry name" value="FlgD"/>
</dbReference>
<evidence type="ECO:0000313" key="4">
    <source>
        <dbReference type="Proteomes" id="UP000632377"/>
    </source>
</evidence>
<gene>
    <name evidence="3" type="ORF">JK636_19955</name>
</gene>
<proteinExistence type="inferred from homology"/>
<keyword evidence="3" id="KW-0966">Cell projection</keyword>
<dbReference type="Pfam" id="PF03963">
    <property type="entry name" value="FlgD"/>
    <property type="match status" value="1"/>
</dbReference>
<keyword evidence="3" id="KW-0969">Cilium</keyword>
<protein>
    <submittedName>
        <fullName evidence="3">Flagellar hook capping protein</fullName>
    </submittedName>
</protein>
<dbReference type="RefSeq" id="WP_202750728.1">
    <property type="nucleotide sequence ID" value="NZ_JAESWC010000018.1"/>
</dbReference>
<reference evidence="3 4" key="1">
    <citation type="submission" date="2021-01" db="EMBL/GenBank/DDBJ databases">
        <title>Genome public.</title>
        <authorList>
            <person name="Liu C."/>
            <person name="Sun Q."/>
        </authorList>
    </citation>
    <scope>NUCLEOTIDE SEQUENCE [LARGE SCALE GENOMIC DNA]</scope>
    <source>
        <strain evidence="3 4">YIM B02515</strain>
    </source>
</reference>
<dbReference type="Proteomes" id="UP000632377">
    <property type="component" value="Unassembled WGS sequence"/>
</dbReference>
<evidence type="ECO:0000256" key="1">
    <source>
        <dbReference type="ARBA" id="ARBA00010577"/>
    </source>
</evidence>
<comment type="caution">
    <text evidence="3">The sequence shown here is derived from an EMBL/GenBank/DDBJ whole genome shotgun (WGS) entry which is preliminary data.</text>
</comment>
<keyword evidence="3" id="KW-0282">Flagellum</keyword>
<accession>A0ABS1TF39</accession>
<name>A0ABS1TF39_9CLOT</name>
<organism evidence="3 4">
    <name type="scientific">Clostridium rhizosphaerae</name>
    <dbReference type="NCBI Taxonomy" id="2803861"/>
    <lineage>
        <taxon>Bacteria</taxon>
        <taxon>Bacillati</taxon>
        <taxon>Bacillota</taxon>
        <taxon>Clostridia</taxon>
        <taxon>Eubacteriales</taxon>
        <taxon>Clostridiaceae</taxon>
        <taxon>Clostridium</taxon>
    </lineage>
</organism>
<keyword evidence="2" id="KW-1005">Bacterial flagellum biogenesis</keyword>